<dbReference type="GO" id="GO:0016746">
    <property type="term" value="F:acyltransferase activity"/>
    <property type="evidence" value="ECO:0007669"/>
    <property type="project" value="UniProtKB-KW"/>
</dbReference>
<accession>A0ABW3L710</accession>
<reference evidence="3" key="1">
    <citation type="journal article" date="2019" name="Int. J. Syst. Evol. Microbiol.">
        <title>The Global Catalogue of Microorganisms (GCM) 10K type strain sequencing project: providing services to taxonomists for standard genome sequencing and annotation.</title>
        <authorList>
            <consortium name="The Broad Institute Genomics Platform"/>
            <consortium name="The Broad Institute Genome Sequencing Center for Infectious Disease"/>
            <person name="Wu L."/>
            <person name="Ma J."/>
        </authorList>
    </citation>
    <scope>NUCLEOTIDE SEQUENCE [LARGE SCALE GENOMIC DNA]</scope>
    <source>
        <strain evidence="3">CCUG 56607</strain>
    </source>
</reference>
<dbReference type="EC" id="2.3.-.-" evidence="2"/>
<evidence type="ECO:0000313" key="3">
    <source>
        <dbReference type="Proteomes" id="UP001596990"/>
    </source>
</evidence>
<dbReference type="PANTHER" id="PTHR43617">
    <property type="entry name" value="L-AMINO ACID N-ACETYLTRANSFERASE"/>
    <property type="match status" value="1"/>
</dbReference>
<dbReference type="Proteomes" id="UP001596990">
    <property type="component" value="Unassembled WGS sequence"/>
</dbReference>
<protein>
    <submittedName>
        <fullName evidence="2">GNAT family N-acetyltransferase</fullName>
        <ecNumber evidence="2">2.3.-.-</ecNumber>
    </submittedName>
</protein>
<keyword evidence="2" id="KW-0808">Transferase</keyword>
<name>A0ABW3L710_9BACI</name>
<evidence type="ECO:0000313" key="2">
    <source>
        <dbReference type="EMBL" id="MFD1020898.1"/>
    </source>
</evidence>
<gene>
    <name evidence="2" type="ORF">ACFQ2J_17045</name>
</gene>
<comment type="caution">
    <text evidence="2">The sequence shown here is derived from an EMBL/GenBank/DDBJ whole genome shotgun (WGS) entry which is preliminary data.</text>
</comment>
<dbReference type="SUPFAM" id="SSF55729">
    <property type="entry name" value="Acyl-CoA N-acyltransferases (Nat)"/>
    <property type="match status" value="1"/>
</dbReference>
<dbReference type="InterPro" id="IPR050276">
    <property type="entry name" value="MshD_Acetyltransferase"/>
</dbReference>
<dbReference type="CDD" id="cd04301">
    <property type="entry name" value="NAT_SF"/>
    <property type="match status" value="1"/>
</dbReference>
<keyword evidence="3" id="KW-1185">Reference proteome</keyword>
<keyword evidence="2" id="KW-0012">Acyltransferase</keyword>
<dbReference type="RefSeq" id="WP_386063385.1">
    <property type="nucleotide sequence ID" value="NZ_JBHTKL010000006.1"/>
</dbReference>
<dbReference type="InterPro" id="IPR016181">
    <property type="entry name" value="Acyl_CoA_acyltransferase"/>
</dbReference>
<dbReference type="PROSITE" id="PS51186">
    <property type="entry name" value="GNAT"/>
    <property type="match status" value="1"/>
</dbReference>
<dbReference type="Gene3D" id="3.40.630.30">
    <property type="match status" value="1"/>
</dbReference>
<dbReference type="InterPro" id="IPR000182">
    <property type="entry name" value="GNAT_dom"/>
</dbReference>
<organism evidence="2 3">
    <name type="scientific">Thalassobacillus hwangdonensis</name>
    <dbReference type="NCBI Taxonomy" id="546108"/>
    <lineage>
        <taxon>Bacteria</taxon>
        <taxon>Bacillati</taxon>
        <taxon>Bacillota</taxon>
        <taxon>Bacilli</taxon>
        <taxon>Bacillales</taxon>
        <taxon>Bacillaceae</taxon>
        <taxon>Thalassobacillus</taxon>
    </lineage>
</organism>
<dbReference type="EMBL" id="JBHTKL010000006">
    <property type="protein sequence ID" value="MFD1020898.1"/>
    <property type="molecule type" value="Genomic_DNA"/>
</dbReference>
<feature type="domain" description="N-acetyltransferase" evidence="1">
    <location>
        <begin position="10"/>
        <end position="153"/>
    </location>
</feature>
<proteinExistence type="predicted"/>
<sequence length="153" mass="17932">MQIKISDDYELLARLNKHVHDIHVGLNPELVKPHDYEAFKDFFKGIIHKENYLFLLAEEAGEAIGYAWLEVKEYPENPFKYGYKALYVHQISINQAYRNGGYGTKLMDKIETLAEERGLTRVELDYWAENVDAAAFYEKRGFLQNKVFVHKEV</sequence>
<dbReference type="Pfam" id="PF00583">
    <property type="entry name" value="Acetyltransf_1"/>
    <property type="match status" value="1"/>
</dbReference>
<evidence type="ECO:0000259" key="1">
    <source>
        <dbReference type="PROSITE" id="PS51186"/>
    </source>
</evidence>